<dbReference type="OrthoDB" id="9787476at2"/>
<dbReference type="Proteomes" id="UP000307841">
    <property type="component" value="Unassembled WGS sequence"/>
</dbReference>
<dbReference type="InterPro" id="IPR015797">
    <property type="entry name" value="NUDIX_hydrolase-like_dom_sf"/>
</dbReference>
<comment type="caution">
    <text evidence="4">The sequence shown here is derived from an EMBL/GenBank/DDBJ whole genome shotgun (WGS) entry which is preliminary data.</text>
</comment>
<evidence type="ECO:0000313" key="5">
    <source>
        <dbReference type="Proteomes" id="UP000307841"/>
    </source>
</evidence>
<protein>
    <submittedName>
        <fullName evidence="4">NUDIX domain-containing protein</fullName>
    </submittedName>
</protein>
<evidence type="ECO:0000256" key="2">
    <source>
        <dbReference type="ARBA" id="ARBA00022801"/>
    </source>
</evidence>
<accession>A0A4U2YGG9</accession>
<organism evidence="4 5">
    <name type="scientific">Brevibacillus antibioticus</name>
    <dbReference type="NCBI Taxonomy" id="2570228"/>
    <lineage>
        <taxon>Bacteria</taxon>
        <taxon>Bacillati</taxon>
        <taxon>Bacillota</taxon>
        <taxon>Bacilli</taxon>
        <taxon>Bacillales</taxon>
        <taxon>Paenibacillaceae</taxon>
        <taxon>Brevibacillus</taxon>
    </lineage>
</organism>
<evidence type="ECO:0000256" key="1">
    <source>
        <dbReference type="ARBA" id="ARBA00001946"/>
    </source>
</evidence>
<dbReference type="Pfam" id="PF00293">
    <property type="entry name" value="NUDIX"/>
    <property type="match status" value="1"/>
</dbReference>
<comment type="cofactor">
    <cofactor evidence="1">
        <name>Mg(2+)</name>
        <dbReference type="ChEBI" id="CHEBI:18420"/>
    </cofactor>
</comment>
<dbReference type="AlphaFoldDB" id="A0A4U2YGG9"/>
<dbReference type="PROSITE" id="PS51462">
    <property type="entry name" value="NUDIX"/>
    <property type="match status" value="1"/>
</dbReference>
<evidence type="ECO:0000259" key="3">
    <source>
        <dbReference type="PROSITE" id="PS51462"/>
    </source>
</evidence>
<dbReference type="EMBL" id="SZNK01000001">
    <property type="protein sequence ID" value="TKI59292.1"/>
    <property type="molecule type" value="Genomic_DNA"/>
</dbReference>
<dbReference type="GO" id="GO:0016787">
    <property type="term" value="F:hydrolase activity"/>
    <property type="evidence" value="ECO:0007669"/>
    <property type="project" value="UniProtKB-KW"/>
</dbReference>
<keyword evidence="2" id="KW-0378">Hydrolase</keyword>
<evidence type="ECO:0000313" key="4">
    <source>
        <dbReference type="EMBL" id="TKI59292.1"/>
    </source>
</evidence>
<dbReference type="InterPro" id="IPR000086">
    <property type="entry name" value="NUDIX_hydrolase_dom"/>
</dbReference>
<dbReference type="RefSeq" id="WP_137033337.1">
    <property type="nucleotide sequence ID" value="NZ_SZNK01000001.1"/>
</dbReference>
<gene>
    <name evidence="4" type="ORF">E8L90_08330</name>
</gene>
<dbReference type="PRINTS" id="PR00502">
    <property type="entry name" value="NUDIXFAMILY"/>
</dbReference>
<dbReference type="Gene3D" id="3.90.79.10">
    <property type="entry name" value="Nucleoside Triphosphate Pyrophosphohydrolase"/>
    <property type="match status" value="1"/>
</dbReference>
<proteinExistence type="predicted"/>
<dbReference type="PANTHER" id="PTHR43046:SF2">
    <property type="entry name" value="8-OXO-DGTP DIPHOSPHATASE-RELATED"/>
    <property type="match status" value="1"/>
</dbReference>
<reference evidence="4 5" key="1">
    <citation type="submission" date="2019-04" db="EMBL/GenBank/DDBJ databases">
        <title>Whole genome sequencing of Brevibacillus sp. TGS2-1.</title>
        <authorList>
            <person name="Choi A."/>
        </authorList>
    </citation>
    <scope>NUCLEOTIDE SEQUENCE [LARGE SCALE GENOMIC DNA]</scope>
    <source>
        <strain evidence="4 5">TGS2-1</strain>
    </source>
</reference>
<dbReference type="PANTHER" id="PTHR43046">
    <property type="entry name" value="GDP-MANNOSE MANNOSYL HYDROLASE"/>
    <property type="match status" value="1"/>
</dbReference>
<dbReference type="InterPro" id="IPR020476">
    <property type="entry name" value="Nudix_hydrolase"/>
</dbReference>
<feature type="domain" description="Nudix hydrolase" evidence="3">
    <location>
        <begin position="4"/>
        <end position="95"/>
    </location>
</feature>
<sequence length="95" mass="11013">MFWGREQNELPWSIIEDDSGRILLQQKRDIWGLPGGLLEIGETFEETVRREVLEVTNLKISQIKLFGIYSGKNGFASTRLQFIHKKDMPSNLNPH</sequence>
<keyword evidence="5" id="KW-1185">Reference proteome</keyword>
<dbReference type="SUPFAM" id="SSF55811">
    <property type="entry name" value="Nudix"/>
    <property type="match status" value="1"/>
</dbReference>
<name>A0A4U2YGG9_9BACL</name>